<evidence type="ECO:0000256" key="1">
    <source>
        <dbReference type="ARBA" id="ARBA00022500"/>
    </source>
</evidence>
<comment type="function">
    <text evidence="3">Probably deamidates glutamine residues to glutamate on methyl-accepting chemotaxis receptors (MCPs), playing an important role in chemotaxis.</text>
</comment>
<dbReference type="PANTHER" id="PTHR35147">
    <property type="entry name" value="CHEMORECEPTOR GLUTAMINE DEAMIDASE CHED-RELATED"/>
    <property type="match status" value="1"/>
</dbReference>
<comment type="similarity">
    <text evidence="3">Belongs to the CheD family.</text>
</comment>
<evidence type="ECO:0000313" key="4">
    <source>
        <dbReference type="EMBL" id="MFD0981343.1"/>
    </source>
</evidence>
<comment type="caution">
    <text evidence="4">The sequence shown here is derived from an EMBL/GenBank/DDBJ whole genome shotgun (WGS) entry which is preliminary data.</text>
</comment>
<evidence type="ECO:0000313" key="5">
    <source>
        <dbReference type="Proteomes" id="UP001597108"/>
    </source>
</evidence>
<sequence length="173" mass="18549">MSTSCDTHHIGQGEMVVSSSPDAMLTAVLGSCVAACLWDPAPGIGGMNHILLPEGAESDMRRTLYGTNAMELLINSLLQGGADRSRLRGKLFGGARMMQGLGDIGAKNGRFAVEFCKREGIEVVAMSLGGTGARRVQFWPSSGKARQRVLSDAWVPETPPRRDILRSSDVELF</sequence>
<gene>
    <name evidence="3" type="primary">cheD</name>
    <name evidence="4" type="ORF">ACFQ2S_17030</name>
</gene>
<dbReference type="SUPFAM" id="SSF64438">
    <property type="entry name" value="CNF1/YfiH-like putative cysteine hydrolases"/>
    <property type="match status" value="1"/>
</dbReference>
<organism evidence="4 5">
    <name type="scientific">Tropicimonas aquimaris</name>
    <dbReference type="NCBI Taxonomy" id="914152"/>
    <lineage>
        <taxon>Bacteria</taxon>
        <taxon>Pseudomonadati</taxon>
        <taxon>Pseudomonadota</taxon>
        <taxon>Alphaproteobacteria</taxon>
        <taxon>Rhodobacterales</taxon>
        <taxon>Roseobacteraceae</taxon>
        <taxon>Tropicimonas</taxon>
    </lineage>
</organism>
<proteinExistence type="inferred from homology"/>
<comment type="catalytic activity">
    <reaction evidence="3">
        <text>L-glutaminyl-[protein] + H2O = L-glutamyl-[protein] + NH4(+)</text>
        <dbReference type="Rhea" id="RHEA:16441"/>
        <dbReference type="Rhea" id="RHEA-COMP:10207"/>
        <dbReference type="Rhea" id="RHEA-COMP:10208"/>
        <dbReference type="ChEBI" id="CHEBI:15377"/>
        <dbReference type="ChEBI" id="CHEBI:28938"/>
        <dbReference type="ChEBI" id="CHEBI:29973"/>
        <dbReference type="ChEBI" id="CHEBI:30011"/>
        <dbReference type="EC" id="3.5.1.44"/>
    </reaction>
</comment>
<keyword evidence="1 3" id="KW-0145">Chemotaxis</keyword>
<keyword evidence="5" id="KW-1185">Reference proteome</keyword>
<keyword evidence="2 3" id="KW-0378">Hydrolase</keyword>
<reference evidence="5" key="1">
    <citation type="journal article" date="2019" name="Int. J. Syst. Evol. Microbiol.">
        <title>The Global Catalogue of Microorganisms (GCM) 10K type strain sequencing project: providing services to taxonomists for standard genome sequencing and annotation.</title>
        <authorList>
            <consortium name="The Broad Institute Genomics Platform"/>
            <consortium name="The Broad Institute Genome Sequencing Center for Infectious Disease"/>
            <person name="Wu L."/>
            <person name="Ma J."/>
        </authorList>
    </citation>
    <scope>NUCLEOTIDE SEQUENCE [LARGE SCALE GENOMIC DNA]</scope>
    <source>
        <strain evidence="5">CCUG 60524</strain>
    </source>
</reference>
<dbReference type="RefSeq" id="WP_386076275.1">
    <property type="nucleotide sequence ID" value="NZ_JBHTJT010000038.1"/>
</dbReference>
<dbReference type="EC" id="3.5.1.44" evidence="3"/>
<dbReference type="HAMAP" id="MF_01440">
    <property type="entry name" value="CheD"/>
    <property type="match status" value="1"/>
</dbReference>
<evidence type="ECO:0000256" key="3">
    <source>
        <dbReference type="HAMAP-Rule" id="MF_01440"/>
    </source>
</evidence>
<dbReference type="CDD" id="cd16352">
    <property type="entry name" value="CheD"/>
    <property type="match status" value="1"/>
</dbReference>
<dbReference type="EMBL" id="JBHTJT010000038">
    <property type="protein sequence ID" value="MFD0981343.1"/>
    <property type="molecule type" value="Genomic_DNA"/>
</dbReference>
<dbReference type="InterPro" id="IPR005659">
    <property type="entry name" value="Chemorcpt_Glu_NH3ase_CheD"/>
</dbReference>
<protein>
    <recommendedName>
        <fullName evidence="3">Probable chemoreceptor glutamine deamidase CheD</fullName>
        <ecNumber evidence="3">3.5.1.44</ecNumber>
    </recommendedName>
</protein>
<name>A0ABW3IUA0_9RHOB</name>
<accession>A0ABW3IUA0</accession>
<dbReference type="InterPro" id="IPR038592">
    <property type="entry name" value="CheD-like_sf"/>
</dbReference>
<dbReference type="InterPro" id="IPR011324">
    <property type="entry name" value="Cytotoxic_necrot_fac-like_cat"/>
</dbReference>
<dbReference type="Gene3D" id="3.30.1330.200">
    <property type="match status" value="1"/>
</dbReference>
<evidence type="ECO:0000256" key="2">
    <source>
        <dbReference type="ARBA" id="ARBA00022801"/>
    </source>
</evidence>
<dbReference type="Proteomes" id="UP001597108">
    <property type="component" value="Unassembled WGS sequence"/>
</dbReference>
<dbReference type="PANTHER" id="PTHR35147:SF3">
    <property type="entry name" value="CHEMORECEPTOR GLUTAMINE DEAMIDASE CHED 1-RELATED"/>
    <property type="match status" value="1"/>
</dbReference>
<dbReference type="Pfam" id="PF03975">
    <property type="entry name" value="CheD"/>
    <property type="match status" value="1"/>
</dbReference>